<dbReference type="PANTHER" id="PTHR42790">
    <property type="entry name" value="AMINOTRANSFERASE"/>
    <property type="match status" value="1"/>
</dbReference>
<dbReference type="Gene3D" id="3.90.1150.10">
    <property type="entry name" value="Aspartate Aminotransferase, domain 1"/>
    <property type="match status" value="1"/>
</dbReference>
<keyword evidence="6" id="KW-0663">Pyridoxal phosphate</keyword>
<dbReference type="Proteomes" id="UP000199376">
    <property type="component" value="Unassembled WGS sequence"/>
</dbReference>
<feature type="domain" description="Aminotransferase class I/classII large" evidence="7">
    <location>
        <begin position="31"/>
        <end position="386"/>
    </location>
</feature>
<evidence type="ECO:0000313" key="9">
    <source>
        <dbReference type="Proteomes" id="UP000199376"/>
    </source>
</evidence>
<comment type="cofactor">
    <cofactor evidence="1">
        <name>pyridoxal 5'-phosphate</name>
        <dbReference type="ChEBI" id="CHEBI:597326"/>
    </cofactor>
</comment>
<dbReference type="GO" id="GO:0008483">
    <property type="term" value="F:transaminase activity"/>
    <property type="evidence" value="ECO:0007669"/>
    <property type="project" value="UniProtKB-KW"/>
</dbReference>
<evidence type="ECO:0000313" key="8">
    <source>
        <dbReference type="EMBL" id="SFC07418.1"/>
    </source>
</evidence>
<evidence type="ECO:0000256" key="4">
    <source>
        <dbReference type="ARBA" id="ARBA00022576"/>
    </source>
</evidence>
<evidence type="ECO:0000256" key="6">
    <source>
        <dbReference type="ARBA" id="ARBA00022898"/>
    </source>
</evidence>
<dbReference type="AlphaFoldDB" id="A0A1I1GC23"/>
<dbReference type="InterPro" id="IPR015421">
    <property type="entry name" value="PyrdxlP-dep_Trfase_major"/>
</dbReference>
<dbReference type="CDD" id="cd00609">
    <property type="entry name" value="AAT_like"/>
    <property type="match status" value="1"/>
</dbReference>
<dbReference type="STRING" id="283737.SAMN05660453_1010"/>
<proteinExistence type="inferred from homology"/>
<evidence type="ECO:0000256" key="3">
    <source>
        <dbReference type="ARBA" id="ARBA00011738"/>
    </source>
</evidence>
<reference evidence="8 9" key="1">
    <citation type="submission" date="2016-10" db="EMBL/GenBank/DDBJ databases">
        <authorList>
            <person name="de Groot N.N."/>
        </authorList>
    </citation>
    <scope>NUCLEOTIDE SEQUENCE [LARGE SCALE GENOMIC DNA]</scope>
    <source>
        <strain evidence="8 9">DSM 19113</strain>
    </source>
</reference>
<dbReference type="GO" id="GO:1901605">
    <property type="term" value="P:alpha-amino acid metabolic process"/>
    <property type="evidence" value="ECO:0007669"/>
    <property type="project" value="TreeGrafter"/>
</dbReference>
<dbReference type="InterPro" id="IPR050859">
    <property type="entry name" value="Class-I_PLP-dep_aminotransf"/>
</dbReference>
<evidence type="ECO:0000259" key="7">
    <source>
        <dbReference type="Pfam" id="PF00155"/>
    </source>
</evidence>
<organism evidence="8 9">
    <name type="scientific">Fructobacillus durionis</name>
    <dbReference type="NCBI Taxonomy" id="283737"/>
    <lineage>
        <taxon>Bacteria</taxon>
        <taxon>Bacillati</taxon>
        <taxon>Bacillota</taxon>
        <taxon>Bacilli</taxon>
        <taxon>Lactobacillales</taxon>
        <taxon>Lactobacillaceae</taxon>
        <taxon>Fructobacillus</taxon>
    </lineage>
</organism>
<dbReference type="PANTHER" id="PTHR42790:SF19">
    <property type="entry name" value="KYNURENINE_ALPHA-AMINOADIPATE AMINOTRANSFERASE, MITOCHONDRIAL"/>
    <property type="match status" value="1"/>
</dbReference>
<dbReference type="InterPro" id="IPR015424">
    <property type="entry name" value="PyrdxlP-dep_Trfase"/>
</dbReference>
<name>A0A1I1GC23_9LACO</name>
<dbReference type="InterPro" id="IPR004839">
    <property type="entry name" value="Aminotransferase_I/II_large"/>
</dbReference>
<dbReference type="GO" id="GO:0030170">
    <property type="term" value="F:pyridoxal phosphate binding"/>
    <property type="evidence" value="ECO:0007669"/>
    <property type="project" value="InterPro"/>
</dbReference>
<comment type="subunit">
    <text evidence="3">Homodimer.</text>
</comment>
<evidence type="ECO:0000256" key="5">
    <source>
        <dbReference type="ARBA" id="ARBA00022679"/>
    </source>
</evidence>
<evidence type="ECO:0000256" key="2">
    <source>
        <dbReference type="ARBA" id="ARBA00007441"/>
    </source>
</evidence>
<sequence>MTFKYSTHLPNTENDTLGAILDAAANPEVISLAGGLPAAELFPVEDFRASANRVFDKQGAAALQYGEAAGLPALRNEVAKNFLKPRQIEGGVKNIAISTGSEQAIEQIAKMFIDEGDTVFVEAPTYLCTVDVFRSFGAKIVTVPMDEDGMRMDALEEALKAHPEVKLIYTIPTFQNPTGRTMPVERRKQFVELAEKYDVPVLEDDPYGAIRYSGEAVPPLKAFDKTGNVIYMSSFSKILAPGFRLGFVVASEDFIVNFTLMKQMADLHSDNFSQYLVADYLKHNDVNKHIEKISALYKHRFELMQSLIESEFPAGVKHSNPEGGMFIWCQVPGDIDTMALFNECAKQGVAFVPGEPFYAGDSESGTMRLNFSNVDDDTIREGMKRLGAAIKKFLDK</sequence>
<protein>
    <submittedName>
        <fullName evidence="8">Aromatic amino acid aminotransferase apoenzyme</fullName>
    </submittedName>
</protein>
<dbReference type="EMBL" id="FOLI01000004">
    <property type="protein sequence ID" value="SFC07418.1"/>
    <property type="molecule type" value="Genomic_DNA"/>
</dbReference>
<keyword evidence="4 8" id="KW-0032">Aminotransferase</keyword>
<dbReference type="InterPro" id="IPR015422">
    <property type="entry name" value="PyrdxlP-dep_Trfase_small"/>
</dbReference>
<accession>A0A1I1GC23</accession>
<dbReference type="RefSeq" id="WP_091502626.1">
    <property type="nucleotide sequence ID" value="NZ_FOLI01000004.1"/>
</dbReference>
<dbReference type="OrthoDB" id="9802328at2"/>
<gene>
    <name evidence="8" type="ORF">SAMN05660453_1010</name>
</gene>
<dbReference type="Gene3D" id="3.40.640.10">
    <property type="entry name" value="Type I PLP-dependent aspartate aminotransferase-like (Major domain)"/>
    <property type="match status" value="1"/>
</dbReference>
<keyword evidence="5 8" id="KW-0808">Transferase</keyword>
<dbReference type="SUPFAM" id="SSF53383">
    <property type="entry name" value="PLP-dependent transferases"/>
    <property type="match status" value="1"/>
</dbReference>
<keyword evidence="9" id="KW-1185">Reference proteome</keyword>
<dbReference type="FunFam" id="3.40.640.10:FF:000053">
    <property type="entry name" value="Aminotransferase, class I"/>
    <property type="match status" value="1"/>
</dbReference>
<dbReference type="Pfam" id="PF00155">
    <property type="entry name" value="Aminotran_1_2"/>
    <property type="match status" value="1"/>
</dbReference>
<comment type="similarity">
    <text evidence="2">Belongs to the class-I pyridoxal-phosphate-dependent aminotransferase family.</text>
</comment>
<evidence type="ECO:0000256" key="1">
    <source>
        <dbReference type="ARBA" id="ARBA00001933"/>
    </source>
</evidence>